<dbReference type="EnsemblBacteria" id="ABF42760">
    <property type="protein sequence ID" value="ABF42760"/>
    <property type="gene ID" value="Acid345_3760"/>
</dbReference>
<dbReference type="EMBL" id="CP000360">
    <property type="protein sequence ID" value="ABF42760.1"/>
    <property type="molecule type" value="Genomic_DNA"/>
</dbReference>
<evidence type="ECO:0000313" key="2">
    <source>
        <dbReference type="Proteomes" id="UP000002432"/>
    </source>
</evidence>
<dbReference type="Proteomes" id="UP000002432">
    <property type="component" value="Chromosome"/>
</dbReference>
<evidence type="ECO:0000313" key="1">
    <source>
        <dbReference type="EMBL" id="ABF42760.1"/>
    </source>
</evidence>
<name>Q1IK40_KORVE</name>
<dbReference type="HOGENOM" id="CLU_1413528_0_0_0"/>
<proteinExistence type="predicted"/>
<dbReference type="AlphaFoldDB" id="Q1IK40"/>
<keyword evidence="2" id="KW-1185">Reference proteome</keyword>
<sequence length="192" mass="21483">MELYESAMPKMIIIGLDHFLQNLNHLSLTEDGRSYEAEQKKHFVQVLEDAVSQNGVTLICEECAFNGGSPGAELARKYRCRHVNITTSREERERLEIPADYQNDPAQTTRAIGLFEEHMANAIRSELRDEDVGMVMVGEVHRTAVEKSAAEFGTVIDSRGLSDFEWYEGPPVMEAGTGRFLGSCKRVTGKIS</sequence>
<reference evidence="1 2" key="1">
    <citation type="journal article" date="2009" name="Appl. Environ. Microbiol.">
        <title>Three genomes from the phylum Acidobacteria provide insight into the lifestyles of these microorganisms in soils.</title>
        <authorList>
            <person name="Ward N.L."/>
            <person name="Challacombe J.F."/>
            <person name="Janssen P.H."/>
            <person name="Henrissat B."/>
            <person name="Coutinho P.M."/>
            <person name="Wu M."/>
            <person name="Xie G."/>
            <person name="Haft D.H."/>
            <person name="Sait M."/>
            <person name="Badger J."/>
            <person name="Barabote R.D."/>
            <person name="Bradley B."/>
            <person name="Brettin T.S."/>
            <person name="Brinkac L.M."/>
            <person name="Bruce D."/>
            <person name="Creasy T."/>
            <person name="Daugherty S.C."/>
            <person name="Davidsen T.M."/>
            <person name="DeBoy R.T."/>
            <person name="Detter J.C."/>
            <person name="Dodson R.J."/>
            <person name="Durkin A.S."/>
            <person name="Ganapathy A."/>
            <person name="Gwinn-Giglio M."/>
            <person name="Han C.S."/>
            <person name="Khouri H."/>
            <person name="Kiss H."/>
            <person name="Kothari S.P."/>
            <person name="Madupu R."/>
            <person name="Nelson K.E."/>
            <person name="Nelson W.C."/>
            <person name="Paulsen I."/>
            <person name="Penn K."/>
            <person name="Ren Q."/>
            <person name="Rosovitz M.J."/>
            <person name="Selengut J.D."/>
            <person name="Shrivastava S."/>
            <person name="Sullivan S.A."/>
            <person name="Tapia R."/>
            <person name="Thompson L.S."/>
            <person name="Watkins K.L."/>
            <person name="Yang Q."/>
            <person name="Yu C."/>
            <person name="Zafar N."/>
            <person name="Zhou L."/>
            <person name="Kuske C.R."/>
        </authorList>
    </citation>
    <scope>NUCLEOTIDE SEQUENCE [LARGE SCALE GENOMIC DNA]</scope>
    <source>
        <strain evidence="1 2">Ellin345</strain>
    </source>
</reference>
<organism evidence="1 2">
    <name type="scientific">Koribacter versatilis (strain Ellin345)</name>
    <dbReference type="NCBI Taxonomy" id="204669"/>
    <lineage>
        <taxon>Bacteria</taxon>
        <taxon>Pseudomonadati</taxon>
        <taxon>Acidobacteriota</taxon>
        <taxon>Terriglobia</taxon>
        <taxon>Terriglobales</taxon>
        <taxon>Candidatus Korobacteraceae</taxon>
        <taxon>Candidatus Korobacter</taxon>
    </lineage>
</organism>
<accession>Q1IK40</accession>
<gene>
    <name evidence="1" type="ordered locus">Acid345_3760</name>
</gene>
<dbReference type="RefSeq" id="WP_011524559.1">
    <property type="nucleotide sequence ID" value="NC_008009.1"/>
</dbReference>
<dbReference type="KEGG" id="aba:Acid345_3760"/>
<protein>
    <submittedName>
        <fullName evidence="1">Uncharacterized protein</fullName>
    </submittedName>
</protein>